<evidence type="ECO:0000313" key="1">
    <source>
        <dbReference type="EMBL" id="SVB74313.1"/>
    </source>
</evidence>
<protein>
    <submittedName>
        <fullName evidence="1">Uncharacterized protein</fullName>
    </submittedName>
</protein>
<dbReference type="EMBL" id="UINC01055439">
    <property type="protein sequence ID" value="SVB74313.1"/>
    <property type="molecule type" value="Genomic_DNA"/>
</dbReference>
<name>A0A382GI49_9ZZZZ</name>
<sequence length="28" mass="3030">MYRLGWTDGLPVIPPTAKLVNAALDFLG</sequence>
<gene>
    <name evidence="1" type="ORF">METZ01_LOCUS227167</name>
</gene>
<reference evidence="1" key="1">
    <citation type="submission" date="2018-05" db="EMBL/GenBank/DDBJ databases">
        <authorList>
            <person name="Lanie J.A."/>
            <person name="Ng W.-L."/>
            <person name="Kazmierczak K.M."/>
            <person name="Andrzejewski T.M."/>
            <person name="Davidsen T.M."/>
            <person name="Wayne K.J."/>
            <person name="Tettelin H."/>
            <person name="Glass J.I."/>
            <person name="Rusch D."/>
            <person name="Podicherti R."/>
            <person name="Tsui H.-C.T."/>
            <person name="Winkler M.E."/>
        </authorList>
    </citation>
    <scope>NUCLEOTIDE SEQUENCE</scope>
</reference>
<dbReference type="AlphaFoldDB" id="A0A382GI49"/>
<accession>A0A382GI49</accession>
<organism evidence="1">
    <name type="scientific">marine metagenome</name>
    <dbReference type="NCBI Taxonomy" id="408172"/>
    <lineage>
        <taxon>unclassified sequences</taxon>
        <taxon>metagenomes</taxon>
        <taxon>ecological metagenomes</taxon>
    </lineage>
</organism>
<proteinExistence type="predicted"/>